<reference evidence="2 3" key="1">
    <citation type="journal article" date="2023" name="Int. J. Syst. Evol. Microbiol.">
        <title>Terrisporobacter hibernicus sp. nov., isolated from bovine faeces in Northern Ireland.</title>
        <authorList>
            <person name="Mitchell M."/>
            <person name="Nguyen S.V."/>
            <person name="Connor M."/>
            <person name="Fairley D.J."/>
            <person name="Donoghue O."/>
            <person name="Marshall H."/>
            <person name="Koolman L."/>
            <person name="McMullan G."/>
            <person name="Schaffer K.E."/>
            <person name="McGrath J.W."/>
            <person name="Fanning S."/>
        </authorList>
    </citation>
    <scope>NUCLEOTIDE SEQUENCE [LARGE SCALE GENOMIC DNA]</scope>
    <source>
        <strain evidence="2 3">MCA3</strain>
    </source>
</reference>
<evidence type="ECO:0000313" key="3">
    <source>
        <dbReference type="Proteomes" id="UP001198983"/>
    </source>
</evidence>
<keyword evidence="1" id="KW-0812">Transmembrane</keyword>
<keyword evidence="1" id="KW-1133">Transmembrane helix</keyword>
<dbReference type="EMBL" id="CP081135">
    <property type="protein sequence ID" value="UEL48852.1"/>
    <property type="molecule type" value="Genomic_DNA"/>
</dbReference>
<evidence type="ECO:0000256" key="1">
    <source>
        <dbReference type="SAM" id="Phobius"/>
    </source>
</evidence>
<proteinExistence type="predicted"/>
<dbReference type="KEGG" id="tem:JW646_05225"/>
<feature type="transmembrane region" description="Helical" evidence="1">
    <location>
        <begin position="44"/>
        <end position="67"/>
    </location>
</feature>
<sequence>MKNRNIMINTLYFLIGVLIVLAMGELSEICIDLKQTSYDSIYDYLIMLVEFSGYIILGFWIGFKDIYDEFKKDGKWKLLNYRFVIIFIFAMISISSYFIYLKFTILNSLTLVLFALSGYILSQSLKKVEK</sequence>
<dbReference type="RefSeq" id="WP_074920111.1">
    <property type="nucleotide sequence ID" value="NZ_CP081135.1"/>
</dbReference>
<dbReference type="Proteomes" id="UP001198983">
    <property type="component" value="Chromosome"/>
</dbReference>
<gene>
    <name evidence="2" type="ORF">JW646_05225</name>
</gene>
<accession>A0AAX2ZKE2</accession>
<feature type="transmembrane region" description="Helical" evidence="1">
    <location>
        <begin position="105"/>
        <end position="122"/>
    </location>
</feature>
<name>A0AAX2ZKE2_9FIRM</name>
<keyword evidence="1" id="KW-0472">Membrane</keyword>
<feature type="transmembrane region" description="Helical" evidence="1">
    <location>
        <begin position="79"/>
        <end position="99"/>
    </location>
</feature>
<organism evidence="2 3">
    <name type="scientific">Terrisporobacter hibernicus</name>
    <dbReference type="NCBI Taxonomy" id="2813371"/>
    <lineage>
        <taxon>Bacteria</taxon>
        <taxon>Bacillati</taxon>
        <taxon>Bacillota</taxon>
        <taxon>Clostridia</taxon>
        <taxon>Peptostreptococcales</taxon>
        <taxon>Peptostreptococcaceae</taxon>
        <taxon>Terrisporobacter</taxon>
    </lineage>
</organism>
<evidence type="ECO:0000313" key="2">
    <source>
        <dbReference type="EMBL" id="UEL48852.1"/>
    </source>
</evidence>
<evidence type="ECO:0008006" key="4">
    <source>
        <dbReference type="Google" id="ProtNLM"/>
    </source>
</evidence>
<protein>
    <recommendedName>
        <fullName evidence="4">DUF3796 domain-containing protein</fullName>
    </recommendedName>
</protein>
<keyword evidence="3" id="KW-1185">Reference proteome</keyword>
<feature type="transmembrane region" description="Helical" evidence="1">
    <location>
        <begin position="7"/>
        <end position="24"/>
    </location>
</feature>
<dbReference type="AlphaFoldDB" id="A0AAX2ZKE2"/>